<feature type="transmembrane region" description="Helical" evidence="8">
    <location>
        <begin position="126"/>
        <end position="150"/>
    </location>
</feature>
<feature type="domain" description="ABC transmembrane type-1" evidence="9">
    <location>
        <begin position="54"/>
        <end position="248"/>
    </location>
</feature>
<proteinExistence type="inferred from homology"/>
<dbReference type="Proteomes" id="UP000569951">
    <property type="component" value="Unassembled WGS sequence"/>
</dbReference>
<name>A0A841HUU7_9DEIO</name>
<evidence type="ECO:0000313" key="11">
    <source>
        <dbReference type="Proteomes" id="UP000569951"/>
    </source>
</evidence>
<evidence type="ECO:0000256" key="6">
    <source>
        <dbReference type="ARBA" id="ARBA00022989"/>
    </source>
</evidence>
<evidence type="ECO:0000256" key="7">
    <source>
        <dbReference type="ARBA" id="ARBA00023136"/>
    </source>
</evidence>
<keyword evidence="11" id="KW-1185">Reference proteome</keyword>
<dbReference type="PANTHER" id="PTHR43357:SF4">
    <property type="entry name" value="INNER MEMBRANE ABC TRANSPORTER PERMEASE PROTEIN YDCV"/>
    <property type="match status" value="1"/>
</dbReference>
<reference evidence="10 11" key="1">
    <citation type="submission" date="2020-08" db="EMBL/GenBank/DDBJ databases">
        <title>Genomic Encyclopedia of Type Strains, Phase IV (KMG-IV): sequencing the most valuable type-strain genomes for metagenomic binning, comparative biology and taxonomic classification.</title>
        <authorList>
            <person name="Goeker M."/>
        </authorList>
    </citation>
    <scope>NUCLEOTIDE SEQUENCE [LARGE SCALE GENOMIC DNA]</scope>
    <source>
        <strain evidence="10 11">DSM 21458</strain>
    </source>
</reference>
<dbReference type="RefSeq" id="WP_183984285.1">
    <property type="nucleotide sequence ID" value="NZ_JACHHG010000002.1"/>
</dbReference>
<evidence type="ECO:0000256" key="2">
    <source>
        <dbReference type="ARBA" id="ARBA00022448"/>
    </source>
</evidence>
<dbReference type="PROSITE" id="PS50928">
    <property type="entry name" value="ABC_TM1"/>
    <property type="match status" value="2"/>
</dbReference>
<evidence type="ECO:0000256" key="5">
    <source>
        <dbReference type="ARBA" id="ARBA00022692"/>
    </source>
</evidence>
<feature type="domain" description="ABC transmembrane type-1" evidence="9">
    <location>
        <begin position="327"/>
        <end position="514"/>
    </location>
</feature>
<evidence type="ECO:0000256" key="3">
    <source>
        <dbReference type="ARBA" id="ARBA00022475"/>
    </source>
</evidence>
<accession>A0A841HUU7</accession>
<feature type="transmembrane region" description="Helical" evidence="8">
    <location>
        <begin position="495"/>
        <end position="513"/>
    </location>
</feature>
<feature type="transmembrane region" description="Helical" evidence="8">
    <location>
        <begin position="230"/>
        <end position="251"/>
    </location>
</feature>
<evidence type="ECO:0000259" key="9">
    <source>
        <dbReference type="PROSITE" id="PS50928"/>
    </source>
</evidence>
<feature type="transmembrane region" description="Helical" evidence="8">
    <location>
        <begin position="274"/>
        <end position="297"/>
    </location>
</feature>
<evidence type="ECO:0000313" key="10">
    <source>
        <dbReference type="EMBL" id="MBB6097137.1"/>
    </source>
</evidence>
<dbReference type="PANTHER" id="PTHR43357">
    <property type="entry name" value="INNER MEMBRANE ABC TRANSPORTER PERMEASE PROTEIN YDCV"/>
    <property type="match status" value="1"/>
</dbReference>
<keyword evidence="5 8" id="KW-0812">Transmembrane</keyword>
<feature type="transmembrane region" description="Helical" evidence="8">
    <location>
        <begin position="331"/>
        <end position="353"/>
    </location>
</feature>
<comment type="subcellular location">
    <subcellularLocation>
        <location evidence="1">Cell inner membrane</location>
        <topology evidence="1">Multi-pass membrane protein</topology>
    </subcellularLocation>
    <subcellularLocation>
        <location evidence="8">Cell membrane</location>
        <topology evidence="8">Multi-pass membrane protein</topology>
    </subcellularLocation>
</comment>
<comment type="caution">
    <text evidence="10">The sequence shown here is derived from an EMBL/GenBank/DDBJ whole genome shotgun (WGS) entry which is preliminary data.</text>
</comment>
<feature type="transmembrane region" description="Helical" evidence="8">
    <location>
        <begin position="91"/>
        <end position="114"/>
    </location>
</feature>
<dbReference type="EMBL" id="JACHHG010000002">
    <property type="protein sequence ID" value="MBB6097137.1"/>
    <property type="molecule type" value="Genomic_DNA"/>
</dbReference>
<dbReference type="InterPro" id="IPR000515">
    <property type="entry name" value="MetI-like"/>
</dbReference>
<evidence type="ECO:0000256" key="8">
    <source>
        <dbReference type="RuleBase" id="RU363032"/>
    </source>
</evidence>
<dbReference type="Gene3D" id="1.10.3720.10">
    <property type="entry name" value="MetI-like"/>
    <property type="match status" value="2"/>
</dbReference>
<feature type="transmembrane region" description="Helical" evidence="8">
    <location>
        <begin position="388"/>
        <end position="405"/>
    </location>
</feature>
<feature type="transmembrane region" description="Helical" evidence="8">
    <location>
        <begin position="171"/>
        <end position="197"/>
    </location>
</feature>
<keyword evidence="2 8" id="KW-0813">Transport</keyword>
<dbReference type="SUPFAM" id="SSF161098">
    <property type="entry name" value="MetI-like"/>
    <property type="match status" value="2"/>
</dbReference>
<feature type="transmembrane region" description="Helical" evidence="8">
    <location>
        <begin position="57"/>
        <end position="79"/>
    </location>
</feature>
<dbReference type="GO" id="GO:0005886">
    <property type="term" value="C:plasma membrane"/>
    <property type="evidence" value="ECO:0007669"/>
    <property type="project" value="UniProtKB-SubCell"/>
</dbReference>
<comment type="similarity">
    <text evidence="8">Belongs to the binding-protein-dependent transport system permease family.</text>
</comment>
<feature type="transmembrane region" description="Helical" evidence="8">
    <location>
        <begin position="365"/>
        <end position="382"/>
    </location>
</feature>
<dbReference type="GO" id="GO:0055085">
    <property type="term" value="P:transmembrane transport"/>
    <property type="evidence" value="ECO:0007669"/>
    <property type="project" value="InterPro"/>
</dbReference>
<evidence type="ECO:0000256" key="1">
    <source>
        <dbReference type="ARBA" id="ARBA00004429"/>
    </source>
</evidence>
<dbReference type="InterPro" id="IPR035906">
    <property type="entry name" value="MetI-like_sf"/>
</dbReference>
<keyword evidence="7 8" id="KW-0472">Membrane</keyword>
<organism evidence="10 11">
    <name type="scientific">Deinobacterium chartae</name>
    <dbReference type="NCBI Taxonomy" id="521158"/>
    <lineage>
        <taxon>Bacteria</taxon>
        <taxon>Thermotogati</taxon>
        <taxon>Deinococcota</taxon>
        <taxon>Deinococci</taxon>
        <taxon>Deinococcales</taxon>
        <taxon>Deinococcaceae</taxon>
        <taxon>Deinobacterium</taxon>
    </lineage>
</organism>
<keyword evidence="3" id="KW-1003">Cell membrane</keyword>
<keyword evidence="6 8" id="KW-1133">Transmembrane helix</keyword>
<keyword evidence="4" id="KW-0997">Cell inner membrane</keyword>
<dbReference type="CDD" id="cd06261">
    <property type="entry name" value="TM_PBP2"/>
    <property type="match status" value="2"/>
</dbReference>
<dbReference type="AlphaFoldDB" id="A0A841HUU7"/>
<sequence>MKTSRAAWGLALLPLAFLTAFLALPLLAALLEGLRGGWRAPLAVLSDPYFAGRLGWTLAQALITTAATLLLGVPAAAALARYDFPGKAALLRALLIPFVVPTLVAALGLLALFGPHGLSGLNLQGSAALVLLANLFYNLALVVRLTHGALRRLPPSVLEAARTLGSSRLRALWRVALPLALPGILAAASLVFLYSFASFGIPLVLGGQAYATLEVEIYTLTAFELRLGEAGALVLVQLGVTALATLLYTALQRRSATAGSAVGRPLPRPRGRQWLEVGFWSALVALVSLAPLAAVLWRSVWGPDGPTLAYWAGLLSADADIPLGLALRNTLLFASVTAAAASVLGGLQALAVWRTRSRVLDNLSLLPLMVSPVSLAVGYLLLYPALRASLALLLAAYALLAYPLVTRSLLPALRALSPSLLGAARTLGSSRGRALRRVVLPLVAPALRTGAALSLATALGEFAATLVLTRPEWATLSVAIYERLGRPGGQNYGEAMAAAGLLMGLTALLFALLERGEGEF</sequence>
<evidence type="ECO:0000256" key="4">
    <source>
        <dbReference type="ARBA" id="ARBA00022519"/>
    </source>
</evidence>
<gene>
    <name evidence="10" type="ORF">HNR42_000551</name>
</gene>
<dbReference type="Pfam" id="PF00528">
    <property type="entry name" value="BPD_transp_1"/>
    <property type="match status" value="2"/>
</dbReference>
<protein>
    <submittedName>
        <fullName evidence="10">Thiamine transport system permease protein</fullName>
    </submittedName>
</protein>